<dbReference type="AlphaFoldDB" id="A0A9P7VNT6"/>
<keyword evidence="2" id="KW-1185">Reference proteome</keyword>
<name>A0A9P7VNT6_9AGAR</name>
<dbReference type="EMBL" id="MU250541">
    <property type="protein sequence ID" value="KAG7444047.1"/>
    <property type="molecule type" value="Genomic_DNA"/>
</dbReference>
<organism evidence="1 2">
    <name type="scientific">Guyanagaster necrorhizus</name>
    <dbReference type="NCBI Taxonomy" id="856835"/>
    <lineage>
        <taxon>Eukaryota</taxon>
        <taxon>Fungi</taxon>
        <taxon>Dikarya</taxon>
        <taxon>Basidiomycota</taxon>
        <taxon>Agaricomycotina</taxon>
        <taxon>Agaricomycetes</taxon>
        <taxon>Agaricomycetidae</taxon>
        <taxon>Agaricales</taxon>
        <taxon>Marasmiineae</taxon>
        <taxon>Physalacriaceae</taxon>
        <taxon>Guyanagaster</taxon>
    </lineage>
</organism>
<reference evidence="1" key="1">
    <citation type="submission" date="2020-11" db="EMBL/GenBank/DDBJ databases">
        <title>Adaptations for nitrogen fixation in a non-lichenized fungal sporocarp promotes dispersal by wood-feeding termites.</title>
        <authorList>
            <consortium name="DOE Joint Genome Institute"/>
            <person name="Koch R.A."/>
            <person name="Yoon G."/>
            <person name="Arayal U."/>
            <person name="Lail K."/>
            <person name="Amirebrahimi M."/>
            <person name="Labutti K."/>
            <person name="Lipzen A."/>
            <person name="Riley R."/>
            <person name="Barry K."/>
            <person name="Henrissat B."/>
            <person name="Grigoriev I.V."/>
            <person name="Herr J.R."/>
            <person name="Aime M.C."/>
        </authorList>
    </citation>
    <scope>NUCLEOTIDE SEQUENCE</scope>
    <source>
        <strain evidence="1">MCA 3950</strain>
    </source>
</reference>
<comment type="caution">
    <text evidence="1">The sequence shown here is derived from an EMBL/GenBank/DDBJ whole genome shotgun (WGS) entry which is preliminary data.</text>
</comment>
<dbReference type="RefSeq" id="XP_043037547.1">
    <property type="nucleotide sequence ID" value="XM_043186693.1"/>
</dbReference>
<sequence>MSAAYSVVLDRDGEDSLQSMFLWLKRCHTCPFETYSYPSYISCSTLANASTTSIISCLTDGAD</sequence>
<proteinExistence type="predicted"/>
<dbReference type="GeneID" id="66108990"/>
<evidence type="ECO:0000313" key="2">
    <source>
        <dbReference type="Proteomes" id="UP000812287"/>
    </source>
</evidence>
<evidence type="ECO:0000313" key="1">
    <source>
        <dbReference type="EMBL" id="KAG7444047.1"/>
    </source>
</evidence>
<accession>A0A9P7VNT6</accession>
<dbReference type="Proteomes" id="UP000812287">
    <property type="component" value="Unassembled WGS sequence"/>
</dbReference>
<gene>
    <name evidence="1" type="ORF">BT62DRAFT_934227</name>
</gene>
<protein>
    <submittedName>
        <fullName evidence="1">Uncharacterized protein</fullName>
    </submittedName>
</protein>